<feature type="region of interest" description="Disordered" evidence="2">
    <location>
        <begin position="580"/>
        <end position="600"/>
    </location>
</feature>
<dbReference type="PANTHER" id="PTHR13103:SF2">
    <property type="entry name" value="IQCJ-SCHIP1 READTHROUGH TRANSCRIPT PROTEIN-RELATED"/>
    <property type="match status" value="1"/>
</dbReference>
<dbReference type="InterPro" id="IPR039045">
    <property type="entry name" value="SCHIP_1"/>
</dbReference>
<feature type="compositionally biased region" description="Low complexity" evidence="2">
    <location>
        <begin position="25"/>
        <end position="35"/>
    </location>
</feature>
<evidence type="ECO:0000256" key="2">
    <source>
        <dbReference type="SAM" id="MobiDB-lite"/>
    </source>
</evidence>
<feature type="compositionally biased region" description="Acidic residues" evidence="2">
    <location>
        <begin position="60"/>
        <end position="71"/>
    </location>
</feature>
<organism evidence="4 5">
    <name type="scientific">Oedothorax gibbosus</name>
    <dbReference type="NCBI Taxonomy" id="931172"/>
    <lineage>
        <taxon>Eukaryota</taxon>
        <taxon>Metazoa</taxon>
        <taxon>Ecdysozoa</taxon>
        <taxon>Arthropoda</taxon>
        <taxon>Chelicerata</taxon>
        <taxon>Arachnida</taxon>
        <taxon>Araneae</taxon>
        <taxon>Araneomorphae</taxon>
        <taxon>Entelegynae</taxon>
        <taxon>Araneoidea</taxon>
        <taxon>Linyphiidae</taxon>
        <taxon>Erigoninae</taxon>
        <taxon>Oedothorax</taxon>
    </lineage>
</organism>
<keyword evidence="5" id="KW-1185">Reference proteome</keyword>
<feature type="compositionally biased region" description="Polar residues" evidence="2">
    <location>
        <begin position="414"/>
        <end position="437"/>
    </location>
</feature>
<dbReference type="EMBL" id="JAFNEN010000026">
    <property type="protein sequence ID" value="KAG8199523.1"/>
    <property type="molecule type" value="Genomic_DNA"/>
</dbReference>
<name>A0AAV6VU11_9ARAC</name>
<evidence type="ECO:0000313" key="5">
    <source>
        <dbReference type="Proteomes" id="UP000827092"/>
    </source>
</evidence>
<feature type="region of interest" description="Disordered" evidence="2">
    <location>
        <begin position="414"/>
        <end position="456"/>
    </location>
</feature>
<feature type="compositionally biased region" description="Polar residues" evidence="2">
    <location>
        <begin position="444"/>
        <end position="456"/>
    </location>
</feature>
<feature type="region of interest" description="Disordered" evidence="2">
    <location>
        <begin position="25"/>
        <end position="134"/>
    </location>
</feature>
<dbReference type="Pfam" id="PF10148">
    <property type="entry name" value="SCHIP-1_C"/>
    <property type="match status" value="1"/>
</dbReference>
<dbReference type="GO" id="GO:0035332">
    <property type="term" value="P:positive regulation of hippo signaling"/>
    <property type="evidence" value="ECO:0007669"/>
    <property type="project" value="TreeGrafter"/>
</dbReference>
<dbReference type="PANTHER" id="PTHR13103">
    <property type="entry name" value="SCHWANNOMIN INTERACTING PROTEIN 1"/>
    <property type="match status" value="1"/>
</dbReference>
<gene>
    <name evidence="4" type="ORF">JTE90_009367</name>
</gene>
<feature type="domain" description="Schwannomin interacting protein 1 C-terminal" evidence="3">
    <location>
        <begin position="615"/>
        <end position="777"/>
    </location>
</feature>
<keyword evidence="1" id="KW-0175">Coiled coil</keyword>
<protein>
    <recommendedName>
        <fullName evidence="3">Schwannomin interacting protein 1 C-terminal domain-containing protein</fullName>
    </recommendedName>
</protein>
<feature type="compositionally biased region" description="Low complexity" evidence="2">
    <location>
        <begin position="782"/>
        <end position="797"/>
    </location>
</feature>
<dbReference type="GO" id="GO:0005886">
    <property type="term" value="C:plasma membrane"/>
    <property type="evidence" value="ECO:0007669"/>
    <property type="project" value="TreeGrafter"/>
</dbReference>
<reference evidence="4 5" key="1">
    <citation type="journal article" date="2022" name="Nat. Ecol. Evol.">
        <title>A masculinizing supergene underlies an exaggerated male reproductive morph in a spider.</title>
        <authorList>
            <person name="Hendrickx F."/>
            <person name="De Corte Z."/>
            <person name="Sonet G."/>
            <person name="Van Belleghem S.M."/>
            <person name="Kostlbacher S."/>
            <person name="Vangestel C."/>
        </authorList>
    </citation>
    <scope>NUCLEOTIDE SEQUENCE [LARGE SCALE GENOMIC DNA]</scope>
    <source>
        <strain evidence="4">W744_W776</strain>
    </source>
</reference>
<evidence type="ECO:0000256" key="1">
    <source>
        <dbReference type="ARBA" id="ARBA00023054"/>
    </source>
</evidence>
<evidence type="ECO:0000259" key="3">
    <source>
        <dbReference type="Pfam" id="PF10148"/>
    </source>
</evidence>
<sequence>MIRHEKGWQHLQECSDSFLNNNNNPIDLNDNNNSNEVIVASSEEVSPSFVDGDYRNMSSDDSESSSEDESSESFSDTSPLLDVSSLDNSDVSLDSDMSEDETSSSSSSSDNEEEDLLELEGCDNNNNGDEEDEDVSIADAPSMQSSWMSFSSSVSTPSVAGSSSRGQVVLPDVLPVGKIPKAKDEECKDEDPRVSYGTVATRNLEIKFEKRKSNQDSGASRVLGDRCLVEITAQPDVQVDIRVNPVSSRPRRESRPVTIKHGNTYPREAKNKRYLKNRDINAWIVNDSFDEHYDDRNKSWTLDEGIRLNNFTIVNGQKTLSLTELMNPNKDGGDIVPNFDLETLNSTADIRISKATTSPLTNSYQNFERNYSKLPANVHMCCKDNWRHQKDFKNIQKQKSTSVEVCPVDKLTQANPDTESFSSKVPPQKTRNISADTSVEKSNKSIPSTVSDIDGNSNTMAHVEALPPKPRKEPAYFASRKKSSNSKTSPELFEVYTMETALPQINWAAISKGSRESDWLRKRRNDREEIRRKLAMDSDTEDYISEKLHQHREGSFGHLKSTGNLQICFMNEAAKDQDLSNAEDEVATKKNNAPVPKIQKPSIQLPSTTFTKCEKQTPGKPTNNNTVTKRQRPTSFFHRPRSWHASKVPLEPQFQVEEEEDLLTRHTRLQAEAREALAQAKDMARMQMEIERQKKKKSPIADIVGLPFPDGKNLLTYHALVAMNVAQLQVIVNDLHSQIETLNEDLVKFLLNRDDLHMEQDSMLVDIEDLTRYLGLKGSGGVSSSSSQVSVNSASESKMLPKAESVRRSQSVHLKSKHLM</sequence>
<accession>A0AAV6VU11</accession>
<feature type="compositionally biased region" description="Low complexity" evidence="2">
    <location>
        <begin position="72"/>
        <end position="95"/>
    </location>
</feature>
<dbReference type="Proteomes" id="UP000827092">
    <property type="component" value="Unassembled WGS sequence"/>
</dbReference>
<dbReference type="InterPro" id="IPR015649">
    <property type="entry name" value="SCHIP_1_C"/>
</dbReference>
<feature type="region of interest" description="Disordered" evidence="2">
    <location>
        <begin position="778"/>
        <end position="820"/>
    </location>
</feature>
<comment type="caution">
    <text evidence="4">The sequence shown here is derived from an EMBL/GenBank/DDBJ whole genome shotgun (WGS) entry which is preliminary data.</text>
</comment>
<feature type="compositionally biased region" description="Acidic residues" evidence="2">
    <location>
        <begin position="110"/>
        <end position="121"/>
    </location>
</feature>
<proteinExistence type="predicted"/>
<evidence type="ECO:0000313" key="4">
    <source>
        <dbReference type="EMBL" id="KAG8199523.1"/>
    </source>
</evidence>
<dbReference type="GO" id="GO:0030054">
    <property type="term" value="C:cell junction"/>
    <property type="evidence" value="ECO:0007669"/>
    <property type="project" value="TreeGrafter"/>
</dbReference>
<dbReference type="AlphaFoldDB" id="A0AAV6VU11"/>